<proteinExistence type="inferred from homology"/>
<dbReference type="InterPro" id="IPR003767">
    <property type="entry name" value="Malate/L-lactate_DH-like"/>
</dbReference>
<dbReference type="PANTHER" id="PTHR11091:SF0">
    <property type="entry name" value="MALATE DEHYDROGENASE"/>
    <property type="match status" value="1"/>
</dbReference>
<keyword evidence="4" id="KW-1185">Reference proteome</keyword>
<dbReference type="PANTHER" id="PTHR11091">
    <property type="entry name" value="OXIDOREDUCTASE-RELATED"/>
    <property type="match status" value="1"/>
</dbReference>
<organism evidence="3 4">
    <name type="scientific">Pseudomonas thivervalensis</name>
    <dbReference type="NCBI Taxonomy" id="86265"/>
    <lineage>
        <taxon>Bacteria</taxon>
        <taxon>Pseudomonadati</taxon>
        <taxon>Pseudomonadota</taxon>
        <taxon>Gammaproteobacteria</taxon>
        <taxon>Pseudomonadales</taxon>
        <taxon>Pseudomonadaceae</taxon>
        <taxon>Pseudomonas</taxon>
    </lineage>
</organism>
<dbReference type="KEGG" id="pthv:CE140_00995"/>
<dbReference type="EMBL" id="CP022202">
    <property type="protein sequence ID" value="AXA64027.1"/>
    <property type="molecule type" value="Genomic_DNA"/>
</dbReference>
<protein>
    <submittedName>
        <fullName evidence="3">Lactate dehydrogenase</fullName>
    </submittedName>
</protein>
<dbReference type="InterPro" id="IPR043144">
    <property type="entry name" value="Mal/L-sulf/L-lact_DH-like_ah"/>
</dbReference>
<dbReference type="Gene3D" id="3.30.1370.60">
    <property type="entry name" value="Hypothetical oxidoreductase yiak, domain 2"/>
    <property type="match status" value="1"/>
</dbReference>
<gene>
    <name evidence="3" type="ORF">CEQ51_00995</name>
</gene>
<dbReference type="GO" id="GO:0016491">
    <property type="term" value="F:oxidoreductase activity"/>
    <property type="evidence" value="ECO:0007669"/>
    <property type="project" value="UniProtKB-KW"/>
</dbReference>
<evidence type="ECO:0000313" key="3">
    <source>
        <dbReference type="EMBL" id="AXA64027.1"/>
    </source>
</evidence>
<reference evidence="4" key="1">
    <citation type="journal article" date="2021" name="Front. Microbiol.">
        <title>Genomic Analysis of the 1-Aminocyclopropane-1-Carboxylate Deaminase-Producing Pseudomonas thivervalensis SC5 Reveals Its Multifaceted Roles in Soil and in Beneficial Interactions With Plants.</title>
        <authorList>
            <person name="Nascimento F.X."/>
            <person name="Uron P."/>
            <person name="Glick B.R."/>
            <person name="Giachini A."/>
            <person name="Rossi M.J."/>
        </authorList>
    </citation>
    <scope>NUCLEOTIDE SEQUENCE [LARGE SCALE GENOMIC DNA]</scope>
    <source>
        <strain evidence="4">PLM3</strain>
    </source>
</reference>
<comment type="similarity">
    <text evidence="1">Belongs to the LDH2/MDH2 oxidoreductase family.</text>
</comment>
<name>A0A2Z4ZJF9_9PSED</name>
<dbReference type="InterPro" id="IPR043143">
    <property type="entry name" value="Mal/L-sulf/L-lact_DH-like_NADP"/>
</dbReference>
<dbReference type="AlphaFoldDB" id="A0A2Z4ZJF9"/>
<evidence type="ECO:0000256" key="1">
    <source>
        <dbReference type="ARBA" id="ARBA00006056"/>
    </source>
</evidence>
<dbReference type="InterPro" id="IPR036111">
    <property type="entry name" value="Mal/L-sulfo/L-lacto_DH-like_sf"/>
</dbReference>
<evidence type="ECO:0000313" key="4">
    <source>
        <dbReference type="Proteomes" id="UP000251666"/>
    </source>
</evidence>
<dbReference type="Proteomes" id="UP000251666">
    <property type="component" value="Chromosome"/>
</dbReference>
<dbReference type="SUPFAM" id="SSF89733">
    <property type="entry name" value="L-sulfolactate dehydrogenase-like"/>
    <property type="match status" value="1"/>
</dbReference>
<accession>A0A2Z4ZJF9</accession>
<sequence>MPSDALCEGHRTHRTNIQAIPLKTTAYRRFTLDEAVGWVKHLCESKGCSPAVADSLAHATVAAQARGNQAVGFRHLADYLPGFSSGRINPRAEPRISRAGAMIFKSDAQGGIAQLGVDRCFDSLCHAAHANGMATLSQCNSFTSGELGDYTLRFAQAGLIALAVANGPALVAVPGARSKTYSTNPLSFAAPSADGVPLLFDQASSAAAFVNIAHAASTGSDIPEGWAVDQHGNGTRNAVAALAGALLPFGGHRGANLMLMVEVLAAGLTGAKWSLDASDFNQGNQTPGCGLLILLLAPAFFSEGFEQRLASQMTRLTRMGVHRPGWERQHSTVTAQNEGISLPVDLLEQLSRL</sequence>
<dbReference type="Gene3D" id="1.10.1530.10">
    <property type="match status" value="1"/>
</dbReference>
<keyword evidence="2" id="KW-0560">Oxidoreductase</keyword>
<evidence type="ECO:0000256" key="2">
    <source>
        <dbReference type="ARBA" id="ARBA00023002"/>
    </source>
</evidence>
<dbReference type="Pfam" id="PF02615">
    <property type="entry name" value="Ldh_2"/>
    <property type="match status" value="1"/>
</dbReference>